<accession>A0A1M5CDH3</accession>
<comment type="similarity">
    <text evidence="5">Belongs to the UPF0391 family.</text>
</comment>
<dbReference type="AlphaFoldDB" id="A0A1M5CDH3"/>
<reference evidence="7" key="1">
    <citation type="submission" date="2016-11" db="EMBL/GenBank/DDBJ databases">
        <authorList>
            <person name="Varghese N."/>
            <person name="Submissions S."/>
        </authorList>
    </citation>
    <scope>NUCLEOTIDE SEQUENCE [LARGE SCALE GENOMIC DNA]</scope>
    <source>
        <strain evidence="7">DSM 29326</strain>
    </source>
</reference>
<keyword evidence="3 5" id="KW-1133">Transmembrane helix</keyword>
<sequence length="53" mass="5481">MLGWIVTLLVVAAIATLLGFGRISGAALTGAKILIFVVLILFLLALFGIIALV</sequence>
<evidence type="ECO:0000256" key="5">
    <source>
        <dbReference type="HAMAP-Rule" id="MF_01361"/>
    </source>
</evidence>
<organism evidence="6 7">
    <name type="scientific">Loktanella atrilutea</name>
    <dbReference type="NCBI Taxonomy" id="366533"/>
    <lineage>
        <taxon>Bacteria</taxon>
        <taxon>Pseudomonadati</taxon>
        <taxon>Pseudomonadota</taxon>
        <taxon>Alphaproteobacteria</taxon>
        <taxon>Rhodobacterales</taxon>
        <taxon>Roseobacteraceae</taxon>
        <taxon>Loktanella</taxon>
    </lineage>
</organism>
<evidence type="ECO:0000256" key="4">
    <source>
        <dbReference type="ARBA" id="ARBA00023136"/>
    </source>
</evidence>
<keyword evidence="4 5" id="KW-0472">Membrane</keyword>
<dbReference type="Pfam" id="PF07043">
    <property type="entry name" value="DUF1328"/>
    <property type="match status" value="1"/>
</dbReference>
<name>A0A1M5CDH3_LOKAT</name>
<dbReference type="HAMAP" id="MF_01361">
    <property type="entry name" value="UPF0391"/>
    <property type="match status" value="1"/>
</dbReference>
<feature type="transmembrane region" description="Helical" evidence="5">
    <location>
        <begin position="35"/>
        <end position="52"/>
    </location>
</feature>
<dbReference type="InterPro" id="IPR009760">
    <property type="entry name" value="DUF1328"/>
</dbReference>
<evidence type="ECO:0000256" key="1">
    <source>
        <dbReference type="ARBA" id="ARBA00022475"/>
    </source>
</evidence>
<proteinExistence type="inferred from homology"/>
<gene>
    <name evidence="6" type="ORF">SAMN05444339_107136</name>
</gene>
<comment type="subcellular location">
    <subcellularLocation>
        <location evidence="5">Cell membrane</location>
        <topology evidence="5">Single-pass membrane protein</topology>
    </subcellularLocation>
</comment>
<dbReference type="EMBL" id="FQUE01000007">
    <property type="protein sequence ID" value="SHF52716.1"/>
    <property type="molecule type" value="Genomic_DNA"/>
</dbReference>
<keyword evidence="2 5" id="KW-0812">Transmembrane</keyword>
<keyword evidence="1 5" id="KW-1003">Cell membrane</keyword>
<protein>
    <recommendedName>
        <fullName evidence="5">UPF0391 membrane protein SAMN05444339_107136</fullName>
    </recommendedName>
</protein>
<dbReference type="STRING" id="366533.SAMN05444339_107136"/>
<evidence type="ECO:0000256" key="2">
    <source>
        <dbReference type="ARBA" id="ARBA00022692"/>
    </source>
</evidence>
<dbReference type="PIRSF" id="PIRSF036466">
    <property type="entry name" value="UCP036466"/>
    <property type="match status" value="1"/>
</dbReference>
<keyword evidence="7" id="KW-1185">Reference proteome</keyword>
<evidence type="ECO:0000313" key="6">
    <source>
        <dbReference type="EMBL" id="SHF52716.1"/>
    </source>
</evidence>
<dbReference type="Proteomes" id="UP000183987">
    <property type="component" value="Unassembled WGS sequence"/>
</dbReference>
<evidence type="ECO:0000256" key="3">
    <source>
        <dbReference type="ARBA" id="ARBA00022989"/>
    </source>
</evidence>
<dbReference type="GO" id="GO:0005886">
    <property type="term" value="C:plasma membrane"/>
    <property type="evidence" value="ECO:0007669"/>
    <property type="project" value="UniProtKB-SubCell"/>
</dbReference>
<evidence type="ECO:0000313" key="7">
    <source>
        <dbReference type="Proteomes" id="UP000183987"/>
    </source>
</evidence>